<dbReference type="STRING" id="159291.SAMN05920897_10476"/>
<gene>
    <name evidence="3" type="ORF">SAMN05920897_10476</name>
</gene>
<dbReference type="InterPro" id="IPR051803">
    <property type="entry name" value="TA_system_RelE-like_toxin"/>
</dbReference>
<evidence type="ECO:0000313" key="4">
    <source>
        <dbReference type="Proteomes" id="UP000186400"/>
    </source>
</evidence>
<dbReference type="Gene3D" id="3.30.2310.20">
    <property type="entry name" value="RelE-like"/>
    <property type="match status" value="1"/>
</dbReference>
<dbReference type="InterPro" id="IPR007712">
    <property type="entry name" value="RelE/ParE_toxin"/>
</dbReference>
<dbReference type="InterPro" id="IPR035093">
    <property type="entry name" value="RelE/ParE_toxin_dom_sf"/>
</dbReference>
<dbReference type="PANTHER" id="PTHR33755">
    <property type="entry name" value="TOXIN PARE1-RELATED"/>
    <property type="match status" value="1"/>
</dbReference>
<dbReference type="PANTHER" id="PTHR33755:SF5">
    <property type="entry name" value="TYPE II TOXIN-ANTITOXIN SYSTEM RELE_PARE FAMILY TOXIN"/>
    <property type="match status" value="1"/>
</dbReference>
<comment type="similarity">
    <text evidence="1">Belongs to the RelE toxin family.</text>
</comment>
<proteinExistence type="inferred from homology"/>
<protein>
    <submittedName>
        <fullName evidence="3">Toxin ParE1/3/4</fullName>
    </submittedName>
</protein>
<reference evidence="3 4" key="1">
    <citation type="submission" date="2017-01" db="EMBL/GenBank/DDBJ databases">
        <authorList>
            <person name="Mah S.A."/>
            <person name="Swanson W.J."/>
            <person name="Moy G.W."/>
            <person name="Vacquier V.D."/>
        </authorList>
    </citation>
    <scope>NUCLEOTIDE SEQUENCE [LARGE SCALE GENOMIC DNA]</scope>
    <source>
        <strain evidence="3 4">ASpG1</strain>
    </source>
</reference>
<dbReference type="NCBIfam" id="TIGR02385">
    <property type="entry name" value="RelE_StbE"/>
    <property type="match status" value="1"/>
</dbReference>
<evidence type="ECO:0000256" key="1">
    <source>
        <dbReference type="ARBA" id="ARBA00006226"/>
    </source>
</evidence>
<sequence length="108" mass="13021">MNPEYKVFWTSSAEKDLLEIGKYIAKDNVEIALKKMALVEEKVKRLSYFANEGRFIPELLEYENNKYREILVYPWRVIYNLEEKNVIIIMVIDGRRNLQDILYKKLMK</sequence>
<accession>A0A1N6Q9U6</accession>
<keyword evidence="4" id="KW-1185">Reference proteome</keyword>
<keyword evidence="2" id="KW-1277">Toxin-antitoxin system</keyword>
<dbReference type="EMBL" id="FTMS01000004">
    <property type="protein sequence ID" value="SIQ13423.1"/>
    <property type="molecule type" value="Genomic_DNA"/>
</dbReference>
<evidence type="ECO:0000313" key="3">
    <source>
        <dbReference type="EMBL" id="SIQ13423.1"/>
    </source>
</evidence>
<dbReference type="OrthoDB" id="5574284at2"/>
<organism evidence="3 4">
    <name type="scientific">Alkalispirochaeta americana</name>
    <dbReference type="NCBI Taxonomy" id="159291"/>
    <lineage>
        <taxon>Bacteria</taxon>
        <taxon>Pseudomonadati</taxon>
        <taxon>Spirochaetota</taxon>
        <taxon>Spirochaetia</taxon>
        <taxon>Spirochaetales</taxon>
        <taxon>Spirochaetaceae</taxon>
        <taxon>Alkalispirochaeta</taxon>
    </lineage>
</organism>
<dbReference type="RefSeq" id="WP_076488043.1">
    <property type="nucleotide sequence ID" value="NZ_FTMS01000004.1"/>
</dbReference>
<dbReference type="SUPFAM" id="SSF143011">
    <property type="entry name" value="RelE-like"/>
    <property type="match status" value="1"/>
</dbReference>
<dbReference type="Proteomes" id="UP000186400">
    <property type="component" value="Unassembled WGS sequence"/>
</dbReference>
<dbReference type="AlphaFoldDB" id="A0A1N6Q9U6"/>
<dbReference type="Pfam" id="PF05016">
    <property type="entry name" value="ParE_toxin"/>
    <property type="match status" value="1"/>
</dbReference>
<name>A0A1N6Q9U6_9SPIO</name>
<evidence type="ECO:0000256" key="2">
    <source>
        <dbReference type="ARBA" id="ARBA00022649"/>
    </source>
</evidence>